<dbReference type="NCBIfam" id="NF003819">
    <property type="entry name" value="PRK05412.1"/>
    <property type="match status" value="1"/>
</dbReference>
<dbReference type="HAMAP" id="MF_00632">
    <property type="entry name" value="UPF0234"/>
    <property type="match status" value="1"/>
</dbReference>
<evidence type="ECO:0000256" key="2">
    <source>
        <dbReference type="ARBA" id="ARBA00093450"/>
    </source>
</evidence>
<dbReference type="RefSeq" id="WP_092522623.1">
    <property type="nucleotide sequence ID" value="NZ_FNCI01000001.1"/>
</dbReference>
<dbReference type="AlphaFoldDB" id="A0A1G7NHQ0"/>
<evidence type="ECO:0000256" key="3">
    <source>
        <dbReference type="HAMAP-Rule" id="MF_00632"/>
    </source>
</evidence>
<dbReference type="InterPro" id="IPR035571">
    <property type="entry name" value="UPF0234-like_C"/>
</dbReference>
<keyword evidence="5" id="KW-1185">Reference proteome</keyword>
<dbReference type="OrthoDB" id="9801447at2"/>
<organism evidence="4 5">
    <name type="scientific">Onishia taeanensis</name>
    <dbReference type="NCBI Taxonomy" id="284577"/>
    <lineage>
        <taxon>Bacteria</taxon>
        <taxon>Pseudomonadati</taxon>
        <taxon>Pseudomonadota</taxon>
        <taxon>Gammaproteobacteria</taxon>
        <taxon>Oceanospirillales</taxon>
        <taxon>Halomonadaceae</taxon>
        <taxon>Onishia</taxon>
    </lineage>
</organism>
<evidence type="ECO:0000256" key="1">
    <source>
        <dbReference type="ARBA" id="ARBA00022741"/>
    </source>
</evidence>
<dbReference type="InterPro" id="IPR035570">
    <property type="entry name" value="UPF0234_N"/>
</dbReference>
<dbReference type="EMBL" id="FNCI01000001">
    <property type="protein sequence ID" value="SDF73482.1"/>
    <property type="molecule type" value="Genomic_DNA"/>
</dbReference>
<evidence type="ECO:0000313" key="4">
    <source>
        <dbReference type="EMBL" id="SDF73482.1"/>
    </source>
</evidence>
<dbReference type="Proteomes" id="UP000198641">
    <property type="component" value="Unassembled WGS sequence"/>
</dbReference>
<dbReference type="GO" id="GO:0000166">
    <property type="term" value="F:nucleotide binding"/>
    <property type="evidence" value="ECO:0007669"/>
    <property type="project" value="UniProtKB-UniRule"/>
</dbReference>
<evidence type="ECO:0000313" key="5">
    <source>
        <dbReference type="Proteomes" id="UP000198641"/>
    </source>
</evidence>
<comment type="function">
    <text evidence="3">Nucleotide-binding protein.</text>
</comment>
<dbReference type="STRING" id="284577.SAMN05216571_101447"/>
<accession>A0A1G7NHQ0</accession>
<dbReference type="GO" id="GO:0005829">
    <property type="term" value="C:cytosol"/>
    <property type="evidence" value="ECO:0007669"/>
    <property type="project" value="TreeGrafter"/>
</dbReference>
<dbReference type="Gene3D" id="3.30.70.990">
    <property type="entry name" value="YajQ-like, domain 2"/>
    <property type="match status" value="1"/>
</dbReference>
<dbReference type="Gene3D" id="3.30.70.860">
    <property type="match status" value="1"/>
</dbReference>
<reference evidence="4 5" key="1">
    <citation type="submission" date="2016-10" db="EMBL/GenBank/DDBJ databases">
        <authorList>
            <person name="de Groot N.N."/>
        </authorList>
    </citation>
    <scope>NUCLEOTIDE SEQUENCE [LARGE SCALE GENOMIC DNA]</scope>
    <source>
        <strain evidence="4 5">BH539</strain>
    </source>
</reference>
<dbReference type="InterPro" id="IPR007551">
    <property type="entry name" value="YajQ/Smlt4090-like"/>
</dbReference>
<dbReference type="PANTHER" id="PTHR30476:SF0">
    <property type="entry name" value="UPF0234 PROTEIN YAJQ"/>
    <property type="match status" value="1"/>
</dbReference>
<dbReference type="SUPFAM" id="SSF89963">
    <property type="entry name" value="YajQ-like"/>
    <property type="match status" value="2"/>
</dbReference>
<dbReference type="Pfam" id="PF04461">
    <property type="entry name" value="YajQ"/>
    <property type="match status" value="1"/>
</dbReference>
<keyword evidence="1 3" id="KW-0547">Nucleotide-binding</keyword>
<gene>
    <name evidence="4" type="ORF">SAMN05216571_101447</name>
</gene>
<dbReference type="InterPro" id="IPR036183">
    <property type="entry name" value="YajQ-like_sf"/>
</dbReference>
<dbReference type="CDD" id="cd11740">
    <property type="entry name" value="YajQ_like"/>
    <property type="match status" value="1"/>
</dbReference>
<protein>
    <recommendedName>
        <fullName evidence="3">Nucleotide-binding protein SAMN05216571_101447</fullName>
    </recommendedName>
</protein>
<sequence length="161" mass="18194">MPSFDIVSEFDKHEAMNAVDQANREVQTRFDFRGVDASFTLNDDTVALEADADFQLKQMVDVLRAKLIARGIDARCMDEQDPELSGVKARQEIKLKQGLEQPDCKAIVKQIKDAKLKVQAQIQGDKVRVTGKKRDDLQQTIALLKSEQGPDLALQYNNFRD</sequence>
<dbReference type="PANTHER" id="PTHR30476">
    <property type="entry name" value="UPF0234 PROTEIN YAJQ"/>
    <property type="match status" value="1"/>
</dbReference>
<name>A0A1G7NHQ0_9GAMM</name>
<proteinExistence type="inferred from homology"/>
<comment type="similarity">
    <text evidence="2 3">Belongs to the YajQ family.</text>
</comment>